<dbReference type="Proteomes" id="UP001498469">
    <property type="component" value="Unassembled WGS sequence"/>
</dbReference>
<comment type="similarity">
    <text evidence="2">Belongs to the transpeptidase family.</text>
</comment>
<evidence type="ECO:0000256" key="4">
    <source>
        <dbReference type="SAM" id="Phobius"/>
    </source>
</evidence>
<dbReference type="InterPro" id="IPR005311">
    <property type="entry name" value="PBP_dimer"/>
</dbReference>
<feature type="domain" description="Penicillin-binding protein transpeptidase" evidence="5">
    <location>
        <begin position="257"/>
        <end position="573"/>
    </location>
</feature>
<dbReference type="SUPFAM" id="SSF56601">
    <property type="entry name" value="beta-lactamase/transpeptidase-like"/>
    <property type="match status" value="1"/>
</dbReference>
<dbReference type="InterPro" id="IPR050515">
    <property type="entry name" value="Beta-lactam/transpept"/>
</dbReference>
<dbReference type="SUPFAM" id="SSF56519">
    <property type="entry name" value="Penicillin binding protein dimerisation domain"/>
    <property type="match status" value="1"/>
</dbReference>
<gene>
    <name evidence="7" type="ORF">SJI18_08705</name>
</gene>
<dbReference type="Gene3D" id="3.40.710.10">
    <property type="entry name" value="DD-peptidase/beta-lactamase superfamily"/>
    <property type="match status" value="1"/>
</dbReference>
<keyword evidence="8" id="KW-1185">Reference proteome</keyword>
<dbReference type="Pfam" id="PF03717">
    <property type="entry name" value="PBP_dimer"/>
    <property type="match status" value="1"/>
</dbReference>
<feature type="domain" description="Penicillin-binding protein dimerisation" evidence="6">
    <location>
        <begin position="54"/>
        <end position="210"/>
    </location>
</feature>
<dbReference type="EMBL" id="JAZHFS010000006">
    <property type="protein sequence ID" value="MEF2112385.1"/>
    <property type="molecule type" value="Genomic_DNA"/>
</dbReference>
<dbReference type="Pfam" id="PF00905">
    <property type="entry name" value="Transpeptidase"/>
    <property type="match status" value="1"/>
</dbReference>
<sequence length="593" mass="65015">MKGKRERGKRILIVAVLFSLVFSALVGRMVYLMAVNGSKYKSLALQQQTKNIAVPPIRGAILDRNGQELALSMNIYRLDVDLNVLKKYLVEKKIPEEQADLQLSKILNIDKSKIKEILDDKDNKGNPLQFVSLKRKVEKKVVDNIKALKYSGIIISKDVERTYPNDNFLSHVMGHTNLDGNGVNGVELSYNNELAGVPGVKVVEADRESNELPYTEAVTVQPVNGKDLTLTIDERVQELAQKVAKETLAKNGAKSVSITIMNPKNGEIMAMANAPDYNLNIPYVEGKTSKEIQEIWKNRAISNAFEPGSIFKVITSAAALQNNAVTDKDRFISNGSIKVGNKLLYSDNKENYGIETFSDIIKNSDNVGFVKLGQMIGKANFYKFIELAGFGQKTNIDMPGEGTGIVKELNNITPIDLATMAYGQGVAVTQIQYIAAFNAVANGGTWITPHVMKDISHIENGKKVIDKQFSNLNEKTIMSKEKAAKLRTYLERVVKEGTAVGTYIDGYHIAGKTGTANKVNSIDGGYNTGKYVSSFAGMAPASDPKVSLVITIEEPNASNYYAAQTAVPAARKLFLELFPIINMAPSNVSSTKK</sequence>
<evidence type="ECO:0000259" key="6">
    <source>
        <dbReference type="Pfam" id="PF03717"/>
    </source>
</evidence>
<accession>A0ABU7UPK6</accession>
<dbReference type="PANTHER" id="PTHR30627">
    <property type="entry name" value="PEPTIDOGLYCAN D,D-TRANSPEPTIDASE"/>
    <property type="match status" value="1"/>
</dbReference>
<reference evidence="7 8" key="1">
    <citation type="submission" date="2023-11" db="EMBL/GenBank/DDBJ databases">
        <title>Draft genome sequence of a psychrophilic Clostridium strain from permafrost water brine.</title>
        <authorList>
            <person name="Shcherbakova V.A."/>
            <person name="Trubitsyn V.E."/>
            <person name="Zakharyuk A.G."/>
        </authorList>
    </citation>
    <scope>NUCLEOTIDE SEQUENCE [LARGE SCALE GENOMIC DNA]</scope>
    <source>
        <strain evidence="7 8">14F</strain>
    </source>
</reference>
<feature type="transmembrane region" description="Helical" evidence="4">
    <location>
        <begin position="12"/>
        <end position="34"/>
    </location>
</feature>
<protein>
    <submittedName>
        <fullName evidence="7">Penicillin-binding transpeptidase domain-containing protein</fullName>
    </submittedName>
</protein>
<keyword evidence="4" id="KW-0812">Transmembrane</keyword>
<dbReference type="InterPro" id="IPR001460">
    <property type="entry name" value="PCN-bd_Tpept"/>
</dbReference>
<dbReference type="Gene3D" id="3.90.1310.10">
    <property type="entry name" value="Penicillin-binding protein 2a (Domain 2)"/>
    <property type="match status" value="1"/>
</dbReference>
<dbReference type="PANTHER" id="PTHR30627:SF1">
    <property type="entry name" value="PEPTIDOGLYCAN D,D-TRANSPEPTIDASE FTSI"/>
    <property type="match status" value="1"/>
</dbReference>
<evidence type="ECO:0000259" key="5">
    <source>
        <dbReference type="Pfam" id="PF00905"/>
    </source>
</evidence>
<name>A0ABU7UPK6_9CLOT</name>
<dbReference type="InterPro" id="IPR036138">
    <property type="entry name" value="PBP_dimer_sf"/>
</dbReference>
<comment type="subcellular location">
    <subcellularLocation>
        <location evidence="1">Membrane</location>
    </subcellularLocation>
</comment>
<evidence type="ECO:0000256" key="3">
    <source>
        <dbReference type="ARBA" id="ARBA00023136"/>
    </source>
</evidence>
<dbReference type="Gene3D" id="3.30.450.330">
    <property type="match status" value="1"/>
</dbReference>
<comment type="caution">
    <text evidence="7">The sequence shown here is derived from an EMBL/GenBank/DDBJ whole genome shotgun (WGS) entry which is preliminary data.</text>
</comment>
<evidence type="ECO:0000256" key="1">
    <source>
        <dbReference type="ARBA" id="ARBA00004370"/>
    </source>
</evidence>
<evidence type="ECO:0000256" key="2">
    <source>
        <dbReference type="ARBA" id="ARBA00007171"/>
    </source>
</evidence>
<keyword evidence="3 4" id="KW-0472">Membrane</keyword>
<evidence type="ECO:0000313" key="7">
    <source>
        <dbReference type="EMBL" id="MEF2112385.1"/>
    </source>
</evidence>
<dbReference type="InterPro" id="IPR012338">
    <property type="entry name" value="Beta-lactam/transpept-like"/>
</dbReference>
<evidence type="ECO:0000313" key="8">
    <source>
        <dbReference type="Proteomes" id="UP001498469"/>
    </source>
</evidence>
<keyword evidence="4" id="KW-1133">Transmembrane helix</keyword>
<proteinExistence type="inferred from homology"/>
<organism evidence="7 8">
    <name type="scientific">Clostridium frigoriphilum</name>
    <dbReference type="NCBI Taxonomy" id="443253"/>
    <lineage>
        <taxon>Bacteria</taxon>
        <taxon>Bacillati</taxon>
        <taxon>Bacillota</taxon>
        <taxon>Clostridia</taxon>
        <taxon>Eubacteriales</taxon>
        <taxon>Clostridiaceae</taxon>
        <taxon>Clostridium</taxon>
    </lineage>
</organism>